<keyword evidence="14" id="KW-1185">Reference proteome</keyword>
<evidence type="ECO:0000256" key="11">
    <source>
        <dbReference type="SAM" id="SignalP"/>
    </source>
</evidence>
<dbReference type="Proteomes" id="UP001558713">
    <property type="component" value="Unassembled WGS sequence"/>
</dbReference>
<dbReference type="InterPro" id="IPR036312">
    <property type="entry name" value="Bifun_inhib/LTP/seed_sf"/>
</dbReference>
<proteinExistence type="inferred from homology"/>
<feature type="signal peptide" evidence="11">
    <location>
        <begin position="1"/>
        <end position="22"/>
    </location>
</feature>
<evidence type="ECO:0000259" key="12">
    <source>
        <dbReference type="SMART" id="SM00499"/>
    </source>
</evidence>
<dbReference type="Gene3D" id="1.10.110.10">
    <property type="entry name" value="Plant lipid-transfer and hydrophobic proteins"/>
    <property type="match status" value="1"/>
</dbReference>
<evidence type="ECO:0000256" key="8">
    <source>
        <dbReference type="ARBA" id="ARBA00023180"/>
    </source>
</evidence>
<dbReference type="SMART" id="SM00499">
    <property type="entry name" value="AAI"/>
    <property type="match status" value="1"/>
</dbReference>
<evidence type="ECO:0000256" key="2">
    <source>
        <dbReference type="ARBA" id="ARBA00009748"/>
    </source>
</evidence>
<dbReference type="InterPro" id="IPR000528">
    <property type="entry name" value="Plant_nsLTP"/>
</dbReference>
<feature type="region of interest" description="Disordered" evidence="10">
    <location>
        <begin position="98"/>
        <end position="119"/>
    </location>
</feature>
<dbReference type="Pfam" id="PF14368">
    <property type="entry name" value="LTP_2"/>
    <property type="match status" value="1"/>
</dbReference>
<dbReference type="AlphaFoldDB" id="A0ABD1BTX8"/>
<evidence type="ECO:0000313" key="14">
    <source>
        <dbReference type="Proteomes" id="UP001558713"/>
    </source>
</evidence>
<reference evidence="13 14" key="1">
    <citation type="submission" date="2024-04" db="EMBL/GenBank/DDBJ databases">
        <title>Genome assembly C_amara_ONT_v2.</title>
        <authorList>
            <person name="Yant L."/>
            <person name="Moore C."/>
            <person name="Slenker M."/>
        </authorList>
    </citation>
    <scope>NUCLEOTIDE SEQUENCE [LARGE SCALE GENOMIC DNA]</scope>
    <source>
        <tissue evidence="13">Leaf</tissue>
    </source>
</reference>
<accession>A0ABD1BTX8</accession>
<organism evidence="13 14">
    <name type="scientific">Cardamine amara subsp. amara</name>
    <dbReference type="NCBI Taxonomy" id="228776"/>
    <lineage>
        <taxon>Eukaryota</taxon>
        <taxon>Viridiplantae</taxon>
        <taxon>Streptophyta</taxon>
        <taxon>Embryophyta</taxon>
        <taxon>Tracheophyta</taxon>
        <taxon>Spermatophyta</taxon>
        <taxon>Magnoliopsida</taxon>
        <taxon>eudicotyledons</taxon>
        <taxon>Gunneridae</taxon>
        <taxon>Pentapetalae</taxon>
        <taxon>rosids</taxon>
        <taxon>malvids</taxon>
        <taxon>Brassicales</taxon>
        <taxon>Brassicaceae</taxon>
        <taxon>Cardamineae</taxon>
        <taxon>Cardamine</taxon>
    </lineage>
</organism>
<feature type="domain" description="Bifunctional inhibitor/plant lipid transfer protein/seed storage helical" evidence="12">
    <location>
        <begin position="26"/>
        <end position="103"/>
    </location>
</feature>
<keyword evidence="4" id="KW-0336">GPI-anchor</keyword>
<evidence type="ECO:0000256" key="6">
    <source>
        <dbReference type="ARBA" id="ARBA00023136"/>
    </source>
</evidence>
<comment type="caution">
    <text evidence="13">The sequence shown here is derived from an EMBL/GenBank/DDBJ whole genome shotgun (WGS) entry which is preliminary data.</text>
</comment>
<dbReference type="PANTHER" id="PTHR33044">
    <property type="entry name" value="BIFUNCTIONAL INHIBITOR/LIPID-TRANSFER PROTEIN/SEED STORAGE 2S ALBUMIN SUPERFAMILY PROTEIN-RELATED"/>
    <property type="match status" value="1"/>
</dbReference>
<comment type="similarity">
    <text evidence="2">Belongs to the plant LTP family.</text>
</comment>
<dbReference type="GO" id="GO:0098552">
    <property type="term" value="C:side of membrane"/>
    <property type="evidence" value="ECO:0007669"/>
    <property type="project" value="UniProtKB-KW"/>
</dbReference>
<comment type="subcellular location">
    <subcellularLocation>
        <location evidence="1">Cell membrane</location>
        <topology evidence="1">Lipid-anchor</topology>
        <topology evidence="1">GPI-anchor</topology>
    </subcellularLocation>
</comment>
<evidence type="ECO:0000313" key="13">
    <source>
        <dbReference type="EMBL" id="KAL1220663.1"/>
    </source>
</evidence>
<dbReference type="EMBL" id="JBANAX010000150">
    <property type="protein sequence ID" value="KAL1220663.1"/>
    <property type="molecule type" value="Genomic_DNA"/>
</dbReference>
<dbReference type="CDD" id="cd00010">
    <property type="entry name" value="AAI_LTSS"/>
    <property type="match status" value="1"/>
</dbReference>
<evidence type="ECO:0000256" key="1">
    <source>
        <dbReference type="ARBA" id="ARBA00004609"/>
    </source>
</evidence>
<keyword evidence="6" id="KW-0472">Membrane</keyword>
<dbReference type="InterPro" id="IPR016140">
    <property type="entry name" value="Bifunc_inhib/LTP/seed_store"/>
</dbReference>
<keyword evidence="3" id="KW-1003">Cell membrane</keyword>
<feature type="chain" id="PRO_5044853104" evidence="11">
    <location>
        <begin position="23"/>
        <end position="147"/>
    </location>
</feature>
<keyword evidence="5 11" id="KW-0732">Signal</keyword>
<evidence type="ECO:0000256" key="10">
    <source>
        <dbReference type="SAM" id="MobiDB-lite"/>
    </source>
</evidence>
<evidence type="ECO:0000256" key="9">
    <source>
        <dbReference type="ARBA" id="ARBA00023288"/>
    </source>
</evidence>
<sequence length="147" mass="15692">MKLEMCLLLLSTSMAVISIVSAQSSCTNVLISMAPCLDYITRNTSSPSQQCCSQFAHVVHYSSECLCEVLNGGDSQLGIKVNETQALTLPKACHVQTPPASRCNEHGNGTKTVPGDKSSSDGSSIEFSLPLLAIFFTASYISSFAKY</sequence>
<keyword evidence="8" id="KW-0325">Glycoprotein</keyword>
<evidence type="ECO:0000256" key="7">
    <source>
        <dbReference type="ARBA" id="ARBA00023157"/>
    </source>
</evidence>
<keyword evidence="9" id="KW-0449">Lipoprotein</keyword>
<keyword evidence="7" id="KW-1015">Disulfide bond</keyword>
<gene>
    <name evidence="13" type="ORF">V5N11_003366</name>
</gene>
<evidence type="ECO:0000256" key="3">
    <source>
        <dbReference type="ARBA" id="ARBA00022475"/>
    </source>
</evidence>
<protein>
    <submittedName>
        <fullName evidence="13">Non-specific lipid transfer protein GPI-anchored 26</fullName>
    </submittedName>
</protein>
<dbReference type="FunFam" id="1.10.110.10:FF:000001">
    <property type="entry name" value="Bifunctional inhibitor/lipid-transfer protein/seed storage 2S albumin superfamily protein"/>
    <property type="match status" value="1"/>
</dbReference>
<dbReference type="SUPFAM" id="SSF47699">
    <property type="entry name" value="Bifunctional inhibitor/lipid-transfer protein/seed storage 2S albumin"/>
    <property type="match status" value="1"/>
</dbReference>
<evidence type="ECO:0000256" key="5">
    <source>
        <dbReference type="ARBA" id="ARBA00022729"/>
    </source>
</evidence>
<dbReference type="GO" id="GO:0005886">
    <property type="term" value="C:plasma membrane"/>
    <property type="evidence" value="ECO:0007669"/>
    <property type="project" value="UniProtKB-SubCell"/>
</dbReference>
<evidence type="ECO:0000256" key="4">
    <source>
        <dbReference type="ARBA" id="ARBA00022622"/>
    </source>
</evidence>
<dbReference type="PRINTS" id="PR00382">
    <property type="entry name" value="LIPIDTRNSFER"/>
</dbReference>
<name>A0ABD1BTX8_CARAN</name>
<dbReference type="InterPro" id="IPR043325">
    <property type="entry name" value="LTSS"/>
</dbReference>